<name>A0A6N6RHB4_9FLAO</name>
<dbReference type="OrthoDB" id="9790326at2"/>
<sequence length="129" mass="14572">MLGKGTKVYGILKNKCPRCHEGDVFPNKNPYQLSKLTKVNDHCDVCGQSFEPEPNFYYGAMYVSYGFNVALFVASFVIGKYILGLETAGVIALLVGVVLILTPYIFRLSRITWLHINVKYKKDELTKND</sequence>
<keyword evidence="1" id="KW-0812">Transmembrane</keyword>
<dbReference type="Pfam" id="PF06170">
    <property type="entry name" value="DUF983"/>
    <property type="match status" value="1"/>
</dbReference>
<dbReference type="Proteomes" id="UP000468650">
    <property type="component" value="Unassembled WGS sequence"/>
</dbReference>
<gene>
    <name evidence="2" type="ORF">F8C67_05805</name>
</gene>
<evidence type="ECO:0000313" key="3">
    <source>
        <dbReference type="Proteomes" id="UP000468650"/>
    </source>
</evidence>
<organism evidence="2 3">
    <name type="scientific">Phaeocystidibacter luteus</name>
    <dbReference type="NCBI Taxonomy" id="911197"/>
    <lineage>
        <taxon>Bacteria</taxon>
        <taxon>Pseudomonadati</taxon>
        <taxon>Bacteroidota</taxon>
        <taxon>Flavobacteriia</taxon>
        <taxon>Flavobacteriales</taxon>
        <taxon>Phaeocystidibacteraceae</taxon>
        <taxon>Phaeocystidibacter</taxon>
    </lineage>
</organism>
<keyword evidence="3" id="KW-1185">Reference proteome</keyword>
<accession>A0A6N6RHB4</accession>
<dbReference type="AlphaFoldDB" id="A0A6N6RHB4"/>
<feature type="transmembrane region" description="Helical" evidence="1">
    <location>
        <begin position="88"/>
        <end position="106"/>
    </location>
</feature>
<proteinExistence type="predicted"/>
<dbReference type="EMBL" id="WBVO01000003">
    <property type="protein sequence ID" value="KAB2813675.1"/>
    <property type="molecule type" value="Genomic_DNA"/>
</dbReference>
<comment type="caution">
    <text evidence="2">The sequence shown here is derived from an EMBL/GenBank/DDBJ whole genome shotgun (WGS) entry which is preliminary data.</text>
</comment>
<evidence type="ECO:0000256" key="1">
    <source>
        <dbReference type="SAM" id="Phobius"/>
    </source>
</evidence>
<protein>
    <submittedName>
        <fullName evidence="2">DUF983 domain-containing protein</fullName>
    </submittedName>
</protein>
<dbReference type="InterPro" id="IPR009325">
    <property type="entry name" value="DUF983"/>
</dbReference>
<keyword evidence="1" id="KW-0472">Membrane</keyword>
<evidence type="ECO:0000313" key="2">
    <source>
        <dbReference type="EMBL" id="KAB2813675.1"/>
    </source>
</evidence>
<reference evidence="2 3" key="1">
    <citation type="submission" date="2019-09" db="EMBL/GenBank/DDBJ databases">
        <title>Genomes of family Cryomorphaceae.</title>
        <authorList>
            <person name="Bowman J.P."/>
        </authorList>
    </citation>
    <scope>NUCLEOTIDE SEQUENCE [LARGE SCALE GENOMIC DNA]</scope>
    <source>
        <strain evidence="2 3">LMG 25704</strain>
    </source>
</reference>
<feature type="transmembrane region" description="Helical" evidence="1">
    <location>
        <begin position="62"/>
        <end position="82"/>
    </location>
</feature>
<dbReference type="RefSeq" id="WP_151666877.1">
    <property type="nucleotide sequence ID" value="NZ_WBVO01000003.1"/>
</dbReference>
<keyword evidence="1" id="KW-1133">Transmembrane helix</keyword>